<dbReference type="PANTHER" id="PTHR30081">
    <property type="entry name" value="PROTEIN-EXPORT MEMBRANE PROTEIN SEC"/>
    <property type="match status" value="1"/>
</dbReference>
<dbReference type="GO" id="GO:0006605">
    <property type="term" value="P:protein targeting"/>
    <property type="evidence" value="ECO:0007669"/>
    <property type="project" value="UniProtKB-UniRule"/>
</dbReference>
<dbReference type="GO" id="GO:0065002">
    <property type="term" value="P:intracellular protein transmembrane transport"/>
    <property type="evidence" value="ECO:0007669"/>
    <property type="project" value="UniProtKB-UniRule"/>
</dbReference>
<organism evidence="14 15">
    <name type="scientific">Kouleothrix aurantiaca</name>
    <dbReference type="NCBI Taxonomy" id="186479"/>
    <lineage>
        <taxon>Bacteria</taxon>
        <taxon>Bacillati</taxon>
        <taxon>Chloroflexota</taxon>
        <taxon>Chloroflexia</taxon>
        <taxon>Chloroflexales</taxon>
        <taxon>Roseiflexineae</taxon>
        <taxon>Roseiflexaceae</taxon>
        <taxon>Kouleothrix</taxon>
    </lineage>
</organism>
<comment type="similarity">
    <text evidence="9">Belongs to the SecD/SecF family. SecD subfamily.</text>
</comment>
<keyword evidence="2 9" id="KW-0813">Transport</keyword>
<evidence type="ECO:0000256" key="9">
    <source>
        <dbReference type="HAMAP-Rule" id="MF_01463"/>
    </source>
</evidence>
<name>A0A0P9DF61_9CHLR</name>
<feature type="transmembrane region" description="Helical" evidence="9">
    <location>
        <begin position="431"/>
        <end position="451"/>
    </location>
</feature>
<keyword evidence="5 9" id="KW-0653">Protein transport</keyword>
<evidence type="ECO:0000259" key="12">
    <source>
        <dbReference type="Pfam" id="PF21760"/>
    </source>
</evidence>
<comment type="caution">
    <text evidence="9">Lacks conserved residue(s) required for the propagation of feature annotation.</text>
</comment>
<dbReference type="AlphaFoldDB" id="A0A0P9DF61"/>
<dbReference type="NCBIfam" id="TIGR00916">
    <property type="entry name" value="2A0604s01"/>
    <property type="match status" value="1"/>
</dbReference>
<evidence type="ECO:0000256" key="10">
    <source>
        <dbReference type="SAM" id="MobiDB-lite"/>
    </source>
</evidence>
<keyword evidence="15" id="KW-1185">Reference proteome</keyword>
<dbReference type="InterPro" id="IPR022813">
    <property type="entry name" value="SecD/SecF_arch_bac"/>
</dbReference>
<feature type="transmembrane region" description="Helical" evidence="9">
    <location>
        <begin position="350"/>
        <end position="372"/>
    </location>
</feature>
<dbReference type="GO" id="GO:0005886">
    <property type="term" value="C:plasma membrane"/>
    <property type="evidence" value="ECO:0007669"/>
    <property type="project" value="UniProtKB-SubCell"/>
</dbReference>
<dbReference type="EMBL" id="LJCR01000789">
    <property type="protein sequence ID" value="KPV51754.1"/>
    <property type="molecule type" value="Genomic_DNA"/>
</dbReference>
<dbReference type="GO" id="GO:0015450">
    <property type="term" value="F:protein-transporting ATPase activity"/>
    <property type="evidence" value="ECO:0007669"/>
    <property type="project" value="InterPro"/>
</dbReference>
<keyword evidence="8 9" id="KW-0472">Membrane</keyword>
<dbReference type="Proteomes" id="UP000050509">
    <property type="component" value="Unassembled WGS sequence"/>
</dbReference>
<dbReference type="Pfam" id="PF07549">
    <property type="entry name" value="Sec_GG"/>
    <property type="match status" value="1"/>
</dbReference>
<reference evidence="14 15" key="1">
    <citation type="submission" date="2015-09" db="EMBL/GenBank/DDBJ databases">
        <title>Draft genome sequence of Kouleothrix aurantiaca JCM 19913.</title>
        <authorList>
            <person name="Hemp J."/>
        </authorList>
    </citation>
    <scope>NUCLEOTIDE SEQUENCE [LARGE SCALE GENOMIC DNA]</scope>
    <source>
        <strain evidence="14 15">COM-B</strain>
    </source>
</reference>
<dbReference type="PANTHER" id="PTHR30081:SF1">
    <property type="entry name" value="PROTEIN TRANSLOCASE SUBUNIT SECD"/>
    <property type="match status" value="1"/>
</dbReference>
<dbReference type="InterPro" id="IPR055344">
    <property type="entry name" value="SecD_SecF_C_bact"/>
</dbReference>
<evidence type="ECO:0000256" key="7">
    <source>
        <dbReference type="ARBA" id="ARBA00023010"/>
    </source>
</evidence>
<dbReference type="NCBIfam" id="TIGR01129">
    <property type="entry name" value="secD"/>
    <property type="match status" value="1"/>
</dbReference>
<keyword evidence="4 9" id="KW-0812">Transmembrane</keyword>
<feature type="transmembrane region" description="Helical" evidence="9">
    <location>
        <begin position="407"/>
        <end position="425"/>
    </location>
</feature>
<dbReference type="Pfam" id="PF22599">
    <property type="entry name" value="SecDF_P1_head"/>
    <property type="match status" value="1"/>
</dbReference>
<protein>
    <recommendedName>
        <fullName evidence="9">Protein translocase subunit SecD</fullName>
    </recommendedName>
</protein>
<accession>A0A0P9DF61</accession>
<dbReference type="SUPFAM" id="SSF82866">
    <property type="entry name" value="Multidrug efflux transporter AcrB transmembrane domain"/>
    <property type="match status" value="1"/>
</dbReference>
<evidence type="ECO:0000259" key="11">
    <source>
        <dbReference type="Pfam" id="PF02355"/>
    </source>
</evidence>
<feature type="transmembrane region" description="Helical" evidence="9">
    <location>
        <begin position="325"/>
        <end position="344"/>
    </location>
</feature>
<evidence type="ECO:0000256" key="2">
    <source>
        <dbReference type="ARBA" id="ARBA00022448"/>
    </source>
</evidence>
<evidence type="ECO:0000256" key="8">
    <source>
        <dbReference type="ARBA" id="ARBA00023136"/>
    </source>
</evidence>
<gene>
    <name evidence="9" type="primary">secD</name>
    <name evidence="14" type="ORF">SE17_19415</name>
</gene>
<proteinExistence type="inferred from homology"/>
<evidence type="ECO:0000256" key="1">
    <source>
        <dbReference type="ARBA" id="ARBA00004651"/>
    </source>
</evidence>
<feature type="domain" description="SecDF P1 head subdomain" evidence="13">
    <location>
        <begin position="180"/>
        <end position="278"/>
    </location>
</feature>
<dbReference type="HAMAP" id="MF_01463_B">
    <property type="entry name" value="SecD_B"/>
    <property type="match status" value="1"/>
</dbReference>
<dbReference type="Pfam" id="PF21760">
    <property type="entry name" value="SecD_1st"/>
    <property type="match status" value="1"/>
</dbReference>
<feature type="domain" description="Protein export membrane protein SecD/SecF C-terminal" evidence="11">
    <location>
        <begin position="279"/>
        <end position="451"/>
    </location>
</feature>
<dbReference type="PATRIC" id="fig|186479.3.peg.10180"/>
<dbReference type="Gene3D" id="1.20.1640.10">
    <property type="entry name" value="Multidrug efflux transporter AcrB transmembrane domain"/>
    <property type="match status" value="1"/>
</dbReference>
<comment type="caution">
    <text evidence="14">The sequence shown here is derived from an EMBL/GenBank/DDBJ whole genome shotgun (WGS) entry which is preliminary data.</text>
</comment>
<dbReference type="Gene3D" id="3.30.70.3220">
    <property type="match status" value="1"/>
</dbReference>
<feature type="transmembrane region" description="Helical" evidence="9">
    <location>
        <begin position="299"/>
        <end position="318"/>
    </location>
</feature>
<feature type="compositionally biased region" description="Polar residues" evidence="10">
    <location>
        <begin position="151"/>
        <end position="163"/>
    </location>
</feature>
<evidence type="ECO:0000256" key="4">
    <source>
        <dbReference type="ARBA" id="ARBA00022692"/>
    </source>
</evidence>
<evidence type="ECO:0000256" key="5">
    <source>
        <dbReference type="ARBA" id="ARBA00022927"/>
    </source>
</evidence>
<evidence type="ECO:0000256" key="3">
    <source>
        <dbReference type="ARBA" id="ARBA00022475"/>
    </source>
</evidence>
<feature type="domain" description="Protein translocase subunit SecDF P1" evidence="12">
    <location>
        <begin position="63"/>
        <end position="118"/>
    </location>
</feature>
<evidence type="ECO:0000259" key="13">
    <source>
        <dbReference type="Pfam" id="PF22599"/>
    </source>
</evidence>
<dbReference type="PRINTS" id="PR00702">
    <property type="entry name" value="ACRIFLAVINRP"/>
</dbReference>
<dbReference type="InterPro" id="IPR048631">
    <property type="entry name" value="SecD_1st"/>
</dbReference>
<dbReference type="Pfam" id="PF02355">
    <property type="entry name" value="SecD_SecF_C"/>
    <property type="match status" value="1"/>
</dbReference>
<dbReference type="InterPro" id="IPR005791">
    <property type="entry name" value="SecD"/>
</dbReference>
<sequence>MRSRDATLLVLTLIVTGLALWIDFAPDNRWLNRDVRTRLGLDLQGGTQVLLRAQEPNVARDVMETAEQVVDRRVNGLGLSETIVQLSGNDRIIVELPGVTNPEQVSETLRGTGKLEFIANVDGQGFSGADAPQQGSIVRTTGSPAPRIRSTVPTTSTNELSSTQALSNTLTTGPIYASITDGRDLNTSQVQPQFGNNQTPGASQFAVGFAFNGNSASQLERFTSQNVGKLMCIVLDNVVNSCATIQSALIGGSGQITTGTRAEAERLFTQLKYGALPVSLQVESSRTVSATLGQDSVNASLLAGAVGLVIVALFMILYYRLPGVLATLALLIYTAISFALYRLIPITLTLAGIAGFILSIGLAVDANVLIFARLKEELRRGKSLRAAVEAGFSEAWPAIRDSNASTLITSAILFLFGNSFGVSIIKGFALTLGLGIVVSLFTAITVTRTFLRLIVPLRMAQNPWMFELESAPGLEREREREAMA</sequence>
<feature type="region of interest" description="Disordered" evidence="10">
    <location>
        <begin position="137"/>
        <end position="163"/>
    </location>
</feature>
<dbReference type="InterPro" id="IPR022646">
    <property type="entry name" value="SecD/SecF_CS"/>
</dbReference>
<comment type="subunit">
    <text evidence="9">Forms a complex with SecF. Part of the essential Sec protein translocation apparatus which comprises SecA, SecYEG and auxiliary proteins SecDF. Other proteins may also be involved.</text>
</comment>
<comment type="function">
    <text evidence="9">Part of the Sec protein translocase complex. Interacts with the SecYEG preprotein conducting channel. SecDF uses the proton motive force (PMF) to complete protein translocation after the ATP-dependent function of SecA.</text>
</comment>
<keyword evidence="3 9" id="KW-1003">Cell membrane</keyword>
<dbReference type="GO" id="GO:0043952">
    <property type="term" value="P:protein transport by the Sec complex"/>
    <property type="evidence" value="ECO:0007669"/>
    <property type="project" value="UniProtKB-UniRule"/>
</dbReference>
<evidence type="ECO:0000313" key="14">
    <source>
        <dbReference type="EMBL" id="KPV51754.1"/>
    </source>
</evidence>
<keyword evidence="6 9" id="KW-1133">Transmembrane helix</keyword>
<dbReference type="InterPro" id="IPR054384">
    <property type="entry name" value="SecDF_P1_head"/>
</dbReference>
<evidence type="ECO:0000313" key="15">
    <source>
        <dbReference type="Proteomes" id="UP000050509"/>
    </source>
</evidence>
<dbReference type="InterPro" id="IPR001036">
    <property type="entry name" value="Acrflvin-R"/>
</dbReference>
<evidence type="ECO:0000256" key="6">
    <source>
        <dbReference type="ARBA" id="ARBA00022989"/>
    </source>
</evidence>
<keyword evidence="7 9" id="KW-0811">Translocation</keyword>
<dbReference type="InterPro" id="IPR048634">
    <property type="entry name" value="SecD_SecF_C"/>
</dbReference>
<comment type="subcellular location">
    <subcellularLocation>
        <location evidence="1 9">Cell membrane</location>
        <topology evidence="1 9">Multi-pass membrane protein</topology>
    </subcellularLocation>
</comment>